<evidence type="ECO:0000256" key="1">
    <source>
        <dbReference type="ARBA" id="ARBA00004496"/>
    </source>
</evidence>
<proteinExistence type="inferred from homology"/>
<dbReference type="SMART" id="SM00982">
    <property type="entry name" value="TRCF"/>
    <property type="match status" value="1"/>
</dbReference>
<protein>
    <recommendedName>
        <fullName evidence="12 13">Transcription-repair-coupling factor</fullName>
        <shortName evidence="13">TRCF</shortName>
        <ecNumber evidence="13">3.6.4.-</ecNumber>
    </recommendedName>
</protein>
<evidence type="ECO:0000256" key="10">
    <source>
        <dbReference type="ARBA" id="ARBA00061104"/>
    </source>
</evidence>
<evidence type="ECO:0000256" key="13">
    <source>
        <dbReference type="HAMAP-Rule" id="MF_00969"/>
    </source>
</evidence>
<evidence type="ECO:0000256" key="8">
    <source>
        <dbReference type="ARBA" id="ARBA00023125"/>
    </source>
</evidence>
<keyword evidence="8 13" id="KW-0238">DNA-binding</keyword>
<organism evidence="16 17">
    <name type="scientific">Allobacillus salarius</name>
    <dbReference type="NCBI Taxonomy" id="1955272"/>
    <lineage>
        <taxon>Bacteria</taxon>
        <taxon>Bacillati</taxon>
        <taxon>Bacillota</taxon>
        <taxon>Bacilli</taxon>
        <taxon>Bacillales</taxon>
        <taxon>Bacillaceae</taxon>
        <taxon>Allobacillus</taxon>
    </lineage>
</organism>
<dbReference type="InterPro" id="IPR041471">
    <property type="entry name" value="UvrB_inter"/>
</dbReference>
<dbReference type="InterPro" id="IPR027417">
    <property type="entry name" value="P-loop_NTPase"/>
</dbReference>
<evidence type="ECO:0000256" key="5">
    <source>
        <dbReference type="ARBA" id="ARBA00022801"/>
    </source>
</evidence>
<evidence type="ECO:0000256" key="12">
    <source>
        <dbReference type="ARBA" id="ARBA00070128"/>
    </source>
</evidence>
<evidence type="ECO:0000313" key="16">
    <source>
        <dbReference type="EMBL" id="TSJ61811.1"/>
    </source>
</evidence>
<name>A0A556PBN4_9BACI</name>
<evidence type="ECO:0000259" key="15">
    <source>
        <dbReference type="PROSITE" id="PS51194"/>
    </source>
</evidence>
<dbReference type="Gene3D" id="3.40.50.300">
    <property type="entry name" value="P-loop containing nucleotide triphosphate hydrolases"/>
    <property type="match status" value="2"/>
</dbReference>
<dbReference type="EMBL" id="VMHE01000024">
    <property type="protein sequence ID" value="TSJ61811.1"/>
    <property type="molecule type" value="Genomic_DNA"/>
</dbReference>
<reference evidence="16 17" key="1">
    <citation type="submission" date="2019-07" db="EMBL/GenBank/DDBJ databases">
        <title>Allobacillus sp. nov. SKP isolated from shrimp paste of Euphausiacea.</title>
        <authorList>
            <person name="Kanchanasin P."/>
            <person name="Tanasupawat S."/>
            <person name="Shi W."/>
            <person name="Wu L."/>
            <person name="Ma J."/>
        </authorList>
    </citation>
    <scope>NUCLEOTIDE SEQUENCE [LARGE SCALE GENOMIC DNA]</scope>
    <source>
        <strain evidence="16 17">SKP4-8</strain>
    </source>
</reference>
<dbReference type="GO" id="GO:0003678">
    <property type="term" value="F:DNA helicase activity"/>
    <property type="evidence" value="ECO:0007669"/>
    <property type="project" value="TreeGrafter"/>
</dbReference>
<dbReference type="SUPFAM" id="SSF143517">
    <property type="entry name" value="TRCF domain-like"/>
    <property type="match status" value="1"/>
</dbReference>
<dbReference type="PROSITE" id="PS51194">
    <property type="entry name" value="HELICASE_CTER"/>
    <property type="match status" value="1"/>
</dbReference>
<dbReference type="Pfam" id="PF03461">
    <property type="entry name" value="TRCF"/>
    <property type="match status" value="1"/>
</dbReference>
<dbReference type="Pfam" id="PF17757">
    <property type="entry name" value="UvrB_inter"/>
    <property type="match status" value="1"/>
</dbReference>
<evidence type="ECO:0000256" key="11">
    <source>
        <dbReference type="ARBA" id="ARBA00061399"/>
    </source>
</evidence>
<comment type="similarity">
    <text evidence="11 13">In the C-terminal section; belongs to the helicase family. RecG subfamily.</text>
</comment>
<dbReference type="GO" id="GO:0005737">
    <property type="term" value="C:cytoplasm"/>
    <property type="evidence" value="ECO:0007669"/>
    <property type="project" value="UniProtKB-SubCell"/>
</dbReference>
<comment type="similarity">
    <text evidence="10 13">In the N-terminal section; belongs to the UvrB family.</text>
</comment>
<dbReference type="InterPro" id="IPR047112">
    <property type="entry name" value="RecG/Mfd"/>
</dbReference>
<comment type="subcellular location">
    <subcellularLocation>
        <location evidence="1 13">Cytoplasm</location>
    </subcellularLocation>
</comment>
<dbReference type="Gene3D" id="3.30.2060.10">
    <property type="entry name" value="Penicillin-binding protein 1b domain"/>
    <property type="match status" value="1"/>
</dbReference>
<keyword evidence="4 13" id="KW-0227">DNA damage</keyword>
<dbReference type="GO" id="GO:0000716">
    <property type="term" value="P:transcription-coupled nucleotide-excision repair, DNA damage recognition"/>
    <property type="evidence" value="ECO:0007669"/>
    <property type="project" value="UniProtKB-UniRule"/>
</dbReference>
<dbReference type="SMART" id="SM01058">
    <property type="entry name" value="CarD_TRCF"/>
    <property type="match status" value="1"/>
</dbReference>
<dbReference type="Pfam" id="PF00271">
    <property type="entry name" value="Helicase_C"/>
    <property type="match status" value="1"/>
</dbReference>
<comment type="caution">
    <text evidence="16">The sequence shown here is derived from an EMBL/GenBank/DDBJ whole genome shotgun (WGS) entry which is preliminary data.</text>
</comment>
<keyword evidence="17" id="KW-1185">Reference proteome</keyword>
<evidence type="ECO:0000256" key="7">
    <source>
        <dbReference type="ARBA" id="ARBA00022840"/>
    </source>
</evidence>
<dbReference type="SUPFAM" id="SSF52540">
    <property type="entry name" value="P-loop containing nucleoside triphosphate hydrolases"/>
    <property type="match status" value="4"/>
</dbReference>
<dbReference type="InterPro" id="IPR036101">
    <property type="entry name" value="CarD-like/TRCF_RID_sf"/>
</dbReference>
<dbReference type="Pfam" id="PF02559">
    <property type="entry name" value="CarD_TRCF_RID"/>
    <property type="match status" value="1"/>
</dbReference>
<dbReference type="GO" id="GO:0006355">
    <property type="term" value="P:regulation of DNA-templated transcription"/>
    <property type="evidence" value="ECO:0007669"/>
    <property type="project" value="UniProtKB-UniRule"/>
</dbReference>
<dbReference type="PANTHER" id="PTHR47964:SF1">
    <property type="entry name" value="ATP-DEPENDENT DNA HELICASE HOMOLOG RECG, CHLOROPLASTIC"/>
    <property type="match status" value="1"/>
</dbReference>
<keyword evidence="5 13" id="KW-0378">Hydrolase</keyword>
<dbReference type="OrthoDB" id="9804325at2"/>
<keyword evidence="7 13" id="KW-0067">ATP-binding</keyword>
<dbReference type="GO" id="GO:0005524">
    <property type="term" value="F:ATP binding"/>
    <property type="evidence" value="ECO:0007669"/>
    <property type="project" value="UniProtKB-UniRule"/>
</dbReference>
<evidence type="ECO:0000256" key="9">
    <source>
        <dbReference type="ARBA" id="ARBA00023204"/>
    </source>
</evidence>
<dbReference type="FunFam" id="3.40.50.300:FF:000546">
    <property type="entry name" value="Transcription-repair-coupling factor"/>
    <property type="match status" value="1"/>
</dbReference>
<sequence length="1179" mass="135943">MKGLKDYLSLQNDFVHIINGIKGEMREQLVSGLTNSLRNFLMVMSHESTNRPVVVVTHQLSQAQQLYEDLLGLMENPDQLYLYPINEMLPAEIMTASPELKSQRIEAKNRWQENENGIFIVPIAGLKRLMPPKQMAGDLSLTIETGKEYSLDDTMARLVTMGYKVSDMVSAPGEASKRGGIIDIYPLTNVYPVRIEWFDDEVESIRYFDVGSQRSIEELDQIEITATEEWIFSEEQMKKAGDKLEKLLQKSLKNIHSEQEKQQLNEQLSHDIERLKEGQPFDGIYQYISLLYEDVHSLVDYFPKNSLFIFDEMSRITETAERLDREEATWHTDLLDQRMIVEDLTFSFTWDEVFEKIDHQRIYLSLFLRHIPNTKPDNLVNISSRQMQQFHGQMNLLKSEMERWSKAGFSVVIYAVDEERVDRVLRVLDDYDIAARKGVRPISVPMEEPVVLQGDLNEGFEMPAYKLAVLTEEELFKKKKPKKRRRQKISNAERIKSYQELNKGDYIVHTSHGIGKYLGIETLEVNGLHKDYMVVRYSGNDKLFVPPDQIDQVQKYVASEGKEPKLYRLGGSEWKKVKSRVKASVEDIADDLIKLYAEREAARGHQFGPDTEMQKDFEMAFPYQETEDQLRCIEEIKTDMEKPQPMDRLLCGDVGYGKTEVAIRAVFKAIVEGKQAAVLVPTTILAQQHFDTFQERFQEFGVNVGLLSRFRTPKQQKETIDQLRKGLIDVVIGTHRVLSKDVVFKDLGLLIVDEEQRFGVKHKERIKQLKTNVDVLTLTATPIPRTLHMSMVGVRDLSVIETPPENRFPIQTYVVEYNPLLIRDAIERELARGGQVFFLYNRVDMIDRVAAQINELVEDARVVYAHGQMNERQLENIMLEFLEGEADVLVSTTIIETGVDIPNVNTLIVNDADKMGLSQLYQIRGRVGRSNRLAYAYFTYQQNKVLSEIAEKRLEAIKEFTELGSGFKIAMRDLSIRGAGNLLGTEQHGFIDSVGFDLYSQMLNDAVRAKQQGVPYEEAKPFEVEIGLDLDAYIPESYIQDEGQKIQMYKRIQALESIQETYDLNEELLDRFGEYPDEVGNLLQISRIRLYGKENKIESIHESKQKIECLMEAEQSQQIDGAKLFELANEYGRMIQLGTEGRQLKIVFQFSRHNKAIRHDQLEDFLSKLHQAKISSNNE</sequence>
<keyword evidence="2 13" id="KW-0963">Cytoplasm</keyword>
<dbReference type="GO" id="GO:0016787">
    <property type="term" value="F:hydrolase activity"/>
    <property type="evidence" value="ECO:0007669"/>
    <property type="project" value="UniProtKB-KW"/>
</dbReference>
<keyword evidence="6" id="KW-0347">Helicase</keyword>
<evidence type="ECO:0000256" key="4">
    <source>
        <dbReference type="ARBA" id="ARBA00022763"/>
    </source>
</evidence>
<feature type="domain" description="Helicase ATP-binding" evidence="14">
    <location>
        <begin position="639"/>
        <end position="800"/>
    </location>
</feature>
<keyword evidence="3 13" id="KW-0547">Nucleotide-binding</keyword>
<dbReference type="Proteomes" id="UP000316425">
    <property type="component" value="Unassembled WGS sequence"/>
</dbReference>
<dbReference type="Gene3D" id="2.40.10.170">
    <property type="match status" value="1"/>
</dbReference>
<dbReference type="SMART" id="SM00490">
    <property type="entry name" value="HELICc"/>
    <property type="match status" value="1"/>
</dbReference>
<dbReference type="NCBIfam" id="TIGR00580">
    <property type="entry name" value="mfd"/>
    <property type="match status" value="1"/>
</dbReference>
<dbReference type="InterPro" id="IPR005118">
    <property type="entry name" value="TRCF_C"/>
</dbReference>
<dbReference type="InterPro" id="IPR037235">
    <property type="entry name" value="TRCF-like_C_D7"/>
</dbReference>
<dbReference type="GO" id="GO:0003684">
    <property type="term" value="F:damaged DNA binding"/>
    <property type="evidence" value="ECO:0007669"/>
    <property type="project" value="InterPro"/>
</dbReference>
<dbReference type="Pfam" id="PF00270">
    <property type="entry name" value="DEAD"/>
    <property type="match status" value="1"/>
</dbReference>
<dbReference type="InterPro" id="IPR003711">
    <property type="entry name" value="CarD-like/TRCF_RID"/>
</dbReference>
<comment type="function">
    <text evidence="13">Couples transcription and DNA repair by recognizing RNA polymerase (RNAP) stalled at DNA lesions. Mediates ATP-dependent release of RNAP and its truncated transcript from the DNA, and recruitment of nucleotide excision repair machinery to the damaged site.</text>
</comment>
<dbReference type="InterPro" id="IPR014001">
    <property type="entry name" value="Helicase_ATP-bd"/>
</dbReference>
<evidence type="ECO:0000256" key="6">
    <source>
        <dbReference type="ARBA" id="ARBA00022806"/>
    </source>
</evidence>
<dbReference type="InterPro" id="IPR001650">
    <property type="entry name" value="Helicase_C-like"/>
</dbReference>
<evidence type="ECO:0000256" key="3">
    <source>
        <dbReference type="ARBA" id="ARBA00022741"/>
    </source>
</evidence>
<dbReference type="Gene3D" id="3.90.1150.50">
    <property type="entry name" value="Transcription-repair-coupling factor, D7 domain"/>
    <property type="match status" value="1"/>
</dbReference>
<gene>
    <name evidence="13 16" type="primary">mfd</name>
    <name evidence="16" type="ORF">FPQ13_10935</name>
</gene>
<dbReference type="InterPro" id="IPR011545">
    <property type="entry name" value="DEAD/DEAH_box_helicase_dom"/>
</dbReference>
<dbReference type="PROSITE" id="PS51192">
    <property type="entry name" value="HELICASE_ATP_BIND_1"/>
    <property type="match status" value="1"/>
</dbReference>
<dbReference type="AlphaFoldDB" id="A0A556PBN4"/>
<accession>A0A556PBN4</accession>
<dbReference type="Gene3D" id="3.40.50.11180">
    <property type="match status" value="1"/>
</dbReference>
<dbReference type="RefSeq" id="WP_144089371.1">
    <property type="nucleotide sequence ID" value="NZ_VMHE01000024.1"/>
</dbReference>
<dbReference type="SMART" id="SM00487">
    <property type="entry name" value="DEXDc"/>
    <property type="match status" value="1"/>
</dbReference>
<evidence type="ECO:0000256" key="2">
    <source>
        <dbReference type="ARBA" id="ARBA00022490"/>
    </source>
</evidence>
<dbReference type="EC" id="3.6.4.-" evidence="13"/>
<dbReference type="PANTHER" id="PTHR47964">
    <property type="entry name" value="ATP-DEPENDENT DNA HELICASE HOMOLOG RECG, CHLOROPLASTIC"/>
    <property type="match status" value="1"/>
</dbReference>
<feature type="domain" description="Helicase C-terminal" evidence="15">
    <location>
        <begin position="821"/>
        <end position="975"/>
    </location>
</feature>
<evidence type="ECO:0000313" key="17">
    <source>
        <dbReference type="Proteomes" id="UP000316425"/>
    </source>
</evidence>
<dbReference type="SUPFAM" id="SSF141259">
    <property type="entry name" value="CarD-like"/>
    <property type="match status" value="1"/>
</dbReference>
<keyword evidence="9 13" id="KW-0234">DNA repair</keyword>
<evidence type="ECO:0000259" key="14">
    <source>
        <dbReference type="PROSITE" id="PS51192"/>
    </source>
</evidence>
<dbReference type="CDD" id="cd17991">
    <property type="entry name" value="DEXHc_TRCF"/>
    <property type="match status" value="1"/>
</dbReference>
<dbReference type="InterPro" id="IPR004576">
    <property type="entry name" value="Mfd"/>
</dbReference>
<dbReference type="HAMAP" id="MF_00969">
    <property type="entry name" value="TRCF"/>
    <property type="match status" value="1"/>
</dbReference>